<accession>A0ABN3IKM6</accession>
<protein>
    <submittedName>
        <fullName evidence="2">Uncharacterized protein</fullName>
    </submittedName>
</protein>
<evidence type="ECO:0000313" key="2">
    <source>
        <dbReference type="EMBL" id="GAA2407633.1"/>
    </source>
</evidence>
<dbReference type="EMBL" id="BAAASE010000006">
    <property type="protein sequence ID" value="GAA2407633.1"/>
    <property type="molecule type" value="Genomic_DNA"/>
</dbReference>
<comment type="caution">
    <text evidence="2">The sequence shown here is derived from an EMBL/GenBank/DDBJ whole genome shotgun (WGS) entry which is preliminary data.</text>
</comment>
<evidence type="ECO:0000313" key="3">
    <source>
        <dbReference type="Proteomes" id="UP001499986"/>
    </source>
</evidence>
<feature type="transmembrane region" description="Helical" evidence="1">
    <location>
        <begin position="38"/>
        <end position="57"/>
    </location>
</feature>
<gene>
    <name evidence="2" type="ORF">GCM10010255_48780</name>
</gene>
<feature type="transmembrane region" description="Helical" evidence="1">
    <location>
        <begin position="114"/>
        <end position="141"/>
    </location>
</feature>
<keyword evidence="1" id="KW-0472">Membrane</keyword>
<name>A0ABN3IKM6_9ACTN</name>
<keyword evidence="3" id="KW-1185">Reference proteome</keyword>
<sequence>MQPFPHVEDTAAARPGRLCAAWQAAHKPAAGVSRRMQLVAYAVPLAVLPSSIWRLPAVFDDGIGLGEKAYIVLLSILSEALAFTAIGLIAGWGEVFPRWMPFLQGRSVPTKATVIPAAIGATILTLITVLSLVTQVMGTTIRGDDLPANFPSEVGGWETAWFYVCYAPLILWGPLLAVLTVAYWKRRAPQNVHARA</sequence>
<reference evidence="2 3" key="1">
    <citation type="journal article" date="2019" name="Int. J. Syst. Evol. Microbiol.">
        <title>The Global Catalogue of Microorganisms (GCM) 10K type strain sequencing project: providing services to taxonomists for standard genome sequencing and annotation.</title>
        <authorList>
            <consortium name="The Broad Institute Genomics Platform"/>
            <consortium name="The Broad Institute Genome Sequencing Center for Infectious Disease"/>
            <person name="Wu L."/>
            <person name="Ma J."/>
        </authorList>
    </citation>
    <scope>NUCLEOTIDE SEQUENCE [LARGE SCALE GENOMIC DNA]</scope>
    <source>
        <strain evidence="2 3">JCM 4358</strain>
    </source>
</reference>
<proteinExistence type="predicted"/>
<feature type="transmembrane region" description="Helical" evidence="1">
    <location>
        <begin position="69"/>
        <end position="93"/>
    </location>
</feature>
<feature type="transmembrane region" description="Helical" evidence="1">
    <location>
        <begin position="161"/>
        <end position="184"/>
    </location>
</feature>
<dbReference type="Proteomes" id="UP001499986">
    <property type="component" value="Unassembled WGS sequence"/>
</dbReference>
<evidence type="ECO:0000256" key="1">
    <source>
        <dbReference type="SAM" id="Phobius"/>
    </source>
</evidence>
<dbReference type="RefSeq" id="WP_086839478.1">
    <property type="nucleotide sequence ID" value="NZ_BAAASE010000006.1"/>
</dbReference>
<keyword evidence="1" id="KW-1133">Transmembrane helix</keyword>
<keyword evidence="1" id="KW-0812">Transmembrane</keyword>
<organism evidence="2 3">
    <name type="scientific">Streptomyces coeruleofuscus</name>
    <dbReference type="NCBI Taxonomy" id="66879"/>
    <lineage>
        <taxon>Bacteria</taxon>
        <taxon>Bacillati</taxon>
        <taxon>Actinomycetota</taxon>
        <taxon>Actinomycetes</taxon>
        <taxon>Kitasatosporales</taxon>
        <taxon>Streptomycetaceae</taxon>
        <taxon>Streptomyces</taxon>
    </lineage>
</organism>